<name>C8VC54_EMENI</name>
<dbReference type="Pfam" id="PF03151">
    <property type="entry name" value="TPT"/>
    <property type="match status" value="1"/>
</dbReference>
<feature type="compositionally biased region" description="Polar residues" evidence="9">
    <location>
        <begin position="243"/>
        <end position="252"/>
    </location>
</feature>
<dbReference type="GO" id="GO:0005794">
    <property type="term" value="C:Golgi apparatus"/>
    <property type="evidence" value="ECO:0000318"/>
    <property type="project" value="GO_Central"/>
</dbReference>
<keyword evidence="6" id="KW-0256">Endoplasmic reticulum</keyword>
<dbReference type="GeneID" id="2869392"/>
<dbReference type="AlphaFoldDB" id="C8VC54"/>
<protein>
    <submittedName>
        <fullName evidence="12">DMT family transporter (Eurofung)</fullName>
    </submittedName>
</protein>
<dbReference type="RefSeq" id="XP_050468022.1">
    <property type="nucleotide sequence ID" value="XM_050612063.1"/>
</dbReference>
<proteinExistence type="inferred from homology"/>
<feature type="region of interest" description="Disordered" evidence="9">
    <location>
        <begin position="205"/>
        <end position="252"/>
    </location>
</feature>
<organism evidence="12 13">
    <name type="scientific">Emericella nidulans (strain FGSC A4 / ATCC 38163 / CBS 112.46 / NRRL 194 / M139)</name>
    <name type="common">Aspergillus nidulans</name>
    <dbReference type="NCBI Taxonomy" id="227321"/>
    <lineage>
        <taxon>Eukaryota</taxon>
        <taxon>Fungi</taxon>
        <taxon>Dikarya</taxon>
        <taxon>Ascomycota</taxon>
        <taxon>Pezizomycotina</taxon>
        <taxon>Eurotiomycetes</taxon>
        <taxon>Eurotiomycetidae</taxon>
        <taxon>Eurotiales</taxon>
        <taxon>Aspergillaceae</taxon>
        <taxon>Aspergillus</taxon>
        <taxon>Aspergillus subgen. Nidulantes</taxon>
    </lineage>
</organism>
<feature type="transmembrane region" description="Helical" evidence="10">
    <location>
        <begin position="265"/>
        <end position="283"/>
    </location>
</feature>
<accession>C8VC54</accession>
<dbReference type="GO" id="GO:0015297">
    <property type="term" value="F:antiporter activity"/>
    <property type="evidence" value="ECO:0000318"/>
    <property type="project" value="GO_Central"/>
</dbReference>
<dbReference type="OMA" id="VVMIQVM"/>
<dbReference type="PANTHER" id="PTHR11132">
    <property type="entry name" value="SOLUTE CARRIER FAMILY 35"/>
    <property type="match status" value="1"/>
</dbReference>
<dbReference type="InterPro" id="IPR004853">
    <property type="entry name" value="Sugar_P_trans_dom"/>
</dbReference>
<evidence type="ECO:0000256" key="8">
    <source>
        <dbReference type="ARBA" id="ARBA00023136"/>
    </source>
</evidence>
<reference evidence="13" key="1">
    <citation type="journal article" date="2005" name="Nature">
        <title>Sequencing of Aspergillus nidulans and comparative analysis with A. fumigatus and A. oryzae.</title>
        <authorList>
            <person name="Galagan J.E."/>
            <person name="Calvo S.E."/>
            <person name="Cuomo C."/>
            <person name="Ma L.J."/>
            <person name="Wortman J.R."/>
            <person name="Batzoglou S."/>
            <person name="Lee S.I."/>
            <person name="Basturkmen M."/>
            <person name="Spevak C.C."/>
            <person name="Clutterbuck J."/>
            <person name="Kapitonov V."/>
            <person name="Jurka J."/>
            <person name="Scazzocchio C."/>
            <person name="Farman M."/>
            <person name="Butler J."/>
            <person name="Purcell S."/>
            <person name="Harris S."/>
            <person name="Braus G.H."/>
            <person name="Draht O."/>
            <person name="Busch S."/>
            <person name="D'Enfert C."/>
            <person name="Bouchier C."/>
            <person name="Goldman G.H."/>
            <person name="Bell-Pedersen D."/>
            <person name="Griffiths-Jones S."/>
            <person name="Doonan J.H."/>
            <person name="Yu J."/>
            <person name="Vienken K."/>
            <person name="Pain A."/>
            <person name="Freitag M."/>
            <person name="Selker E.U."/>
            <person name="Archer D.B."/>
            <person name="Penalva M.A."/>
            <person name="Oakley B.R."/>
            <person name="Momany M."/>
            <person name="Tanaka T."/>
            <person name="Kumagai T."/>
            <person name="Asai K."/>
            <person name="Machida M."/>
            <person name="Nierman W.C."/>
            <person name="Denning D.W."/>
            <person name="Caddick M."/>
            <person name="Hynes M."/>
            <person name="Paoletti M."/>
            <person name="Fischer R."/>
            <person name="Miller B."/>
            <person name="Dyer P."/>
            <person name="Sachs M.S."/>
            <person name="Osmani S.A."/>
            <person name="Birren B.W."/>
        </authorList>
    </citation>
    <scope>NUCLEOTIDE SEQUENCE [LARGE SCALE GENOMIC DNA]</scope>
    <source>
        <strain evidence="13">FGSC A4 / ATCC 38163 / CBS 112.46 / NRRL 194 / M139</strain>
    </source>
</reference>
<dbReference type="InterPro" id="IPR050186">
    <property type="entry name" value="TPT_transporter"/>
</dbReference>
<evidence type="ECO:0000256" key="7">
    <source>
        <dbReference type="ARBA" id="ARBA00022989"/>
    </source>
</evidence>
<dbReference type="GO" id="GO:0055085">
    <property type="term" value="P:transmembrane transport"/>
    <property type="evidence" value="ECO:0000318"/>
    <property type="project" value="GO_Central"/>
</dbReference>
<evidence type="ECO:0000256" key="9">
    <source>
        <dbReference type="SAM" id="MobiDB-lite"/>
    </source>
</evidence>
<evidence type="ECO:0000256" key="10">
    <source>
        <dbReference type="SAM" id="Phobius"/>
    </source>
</evidence>
<evidence type="ECO:0000256" key="2">
    <source>
        <dbReference type="ARBA" id="ARBA00004477"/>
    </source>
</evidence>
<keyword evidence="5 10" id="KW-0812">Transmembrane</keyword>
<dbReference type="InParanoid" id="C8VC54"/>
<comment type="subunit">
    <text evidence="4">Homooligomer.</text>
</comment>
<evidence type="ECO:0000256" key="1">
    <source>
        <dbReference type="ARBA" id="ARBA00003420"/>
    </source>
</evidence>
<evidence type="ECO:0000256" key="3">
    <source>
        <dbReference type="ARBA" id="ARBA00010425"/>
    </source>
</evidence>
<comment type="similarity">
    <text evidence="3">Belongs to the TPT transporter family. SLC35D subfamily.</text>
</comment>
<feature type="transmembrane region" description="Helical" evidence="10">
    <location>
        <begin position="67"/>
        <end position="89"/>
    </location>
</feature>
<comment type="function">
    <text evidence="1">Involved in the import of GDP-mannose from the cytoplasm into the Golgi lumen.</text>
</comment>
<evidence type="ECO:0000313" key="12">
    <source>
        <dbReference type="EMBL" id="CBF79917.1"/>
    </source>
</evidence>
<feature type="domain" description="Sugar phosphate transporter" evidence="11">
    <location>
        <begin position="43"/>
        <end position="213"/>
    </location>
</feature>
<evidence type="ECO:0000256" key="6">
    <source>
        <dbReference type="ARBA" id="ARBA00022824"/>
    </source>
</evidence>
<feature type="transmembrane region" description="Helical" evidence="10">
    <location>
        <begin position="351"/>
        <end position="376"/>
    </location>
</feature>
<keyword evidence="13" id="KW-1185">Reference proteome</keyword>
<evidence type="ECO:0000259" key="11">
    <source>
        <dbReference type="Pfam" id="PF03151"/>
    </source>
</evidence>
<evidence type="ECO:0000256" key="4">
    <source>
        <dbReference type="ARBA" id="ARBA00011182"/>
    </source>
</evidence>
<feature type="transmembrane region" description="Helical" evidence="10">
    <location>
        <begin position="304"/>
        <end position="331"/>
    </location>
</feature>
<dbReference type="Proteomes" id="UP000000560">
    <property type="component" value="Chromosome IV"/>
</dbReference>
<sequence length="424" mass="45843">MIMYGYLVPWPHLEVSADRLSTWNQRVRVASSRDESAIVALQQCRNWIFWSNLTILFNKWILESTPFRYPILLTSWHLFFATLATQLLFRTSILATPRSIKMTPSLYMAKIAPIGLLYSGSLVCSNMAYIYLNVGFIQMLKASGPVITLLISALYGVTELTAAKLVNVAVITASVGLTVVSEIQFSWVGVAVQLVSLVLTSTSSSLSSPTLETHNAETGEEPGPLGTDTLHETSSKDEEEASTSENTARGQSQSLRLTNMDPLLSLYYTAPICAVMNGILAWRTEILPLLLDQIDPNSSSASEAAPAGLLGIILSTGLGTLLLNAVVGFMLNVAVFTLVYRQNLGSNNDALVFWGTSVSLLQAVGYAGALGGLVVYAGGGGYIRRGIWGAAVWARRKGMARYGYRGLGLGADGDREQKDCVKPK</sequence>
<feature type="transmembrane region" description="Helical" evidence="10">
    <location>
        <begin position="138"/>
        <end position="158"/>
    </location>
</feature>
<dbReference type="HOGENOM" id="CLU_022332_0_2_1"/>
<dbReference type="EMBL" id="BN001304">
    <property type="protein sequence ID" value="CBF79917.1"/>
    <property type="molecule type" value="Genomic_DNA"/>
</dbReference>
<gene>
    <name evidence="12" type="ORF">ANIA_10984</name>
</gene>
<dbReference type="eggNOG" id="KOG1441">
    <property type="taxonomic scope" value="Eukaryota"/>
</dbReference>
<evidence type="ECO:0000256" key="5">
    <source>
        <dbReference type="ARBA" id="ARBA00022692"/>
    </source>
</evidence>
<feature type="transmembrane region" description="Helical" evidence="10">
    <location>
        <begin position="110"/>
        <end position="132"/>
    </location>
</feature>
<dbReference type="VEuPathDB" id="FungiDB:AN10984"/>
<dbReference type="GO" id="GO:0005789">
    <property type="term" value="C:endoplasmic reticulum membrane"/>
    <property type="evidence" value="ECO:0007669"/>
    <property type="project" value="UniProtKB-SubCell"/>
</dbReference>
<reference evidence="13" key="2">
    <citation type="journal article" date="2009" name="Fungal Genet. Biol.">
        <title>The 2008 update of the Aspergillus nidulans genome annotation: a community effort.</title>
        <authorList>
            <person name="Wortman J.R."/>
            <person name="Gilsenan J.M."/>
            <person name="Joardar V."/>
            <person name="Deegan J."/>
            <person name="Clutterbuck J."/>
            <person name="Andersen M.R."/>
            <person name="Archer D."/>
            <person name="Bencina M."/>
            <person name="Braus G."/>
            <person name="Coutinho P."/>
            <person name="von Dohren H."/>
            <person name="Doonan J."/>
            <person name="Driessen A.J."/>
            <person name="Durek P."/>
            <person name="Espeso E."/>
            <person name="Fekete E."/>
            <person name="Flipphi M."/>
            <person name="Estrada C.G."/>
            <person name="Geysens S."/>
            <person name="Goldman G."/>
            <person name="de Groot P.W."/>
            <person name="Hansen K."/>
            <person name="Harris S.D."/>
            <person name="Heinekamp T."/>
            <person name="Helmstaedt K."/>
            <person name="Henrissat B."/>
            <person name="Hofmann G."/>
            <person name="Homan T."/>
            <person name="Horio T."/>
            <person name="Horiuchi H."/>
            <person name="James S."/>
            <person name="Jones M."/>
            <person name="Karaffa L."/>
            <person name="Karanyi Z."/>
            <person name="Kato M."/>
            <person name="Keller N."/>
            <person name="Kelly D.E."/>
            <person name="Kiel J.A."/>
            <person name="Kim J.M."/>
            <person name="van der Klei I.J."/>
            <person name="Klis F.M."/>
            <person name="Kovalchuk A."/>
            <person name="Krasevec N."/>
            <person name="Kubicek C.P."/>
            <person name="Liu B."/>
            <person name="Maccabe A."/>
            <person name="Meyer V."/>
            <person name="Mirabito P."/>
            <person name="Miskei M."/>
            <person name="Mos M."/>
            <person name="Mullins J."/>
            <person name="Nelson D.R."/>
            <person name="Nielsen J."/>
            <person name="Oakley B.R."/>
            <person name="Osmani S.A."/>
            <person name="Pakula T."/>
            <person name="Paszewski A."/>
            <person name="Paulsen I."/>
            <person name="Pilsyk S."/>
            <person name="Pocsi I."/>
            <person name="Punt P.J."/>
            <person name="Ram A.F."/>
            <person name="Ren Q."/>
            <person name="Robellet X."/>
            <person name="Robson G."/>
            <person name="Seiboth B."/>
            <person name="van Solingen P."/>
            <person name="Specht T."/>
            <person name="Sun J."/>
            <person name="Taheri-Talesh N."/>
            <person name="Takeshita N."/>
            <person name="Ussery D."/>
            <person name="vanKuyk P.A."/>
            <person name="Visser H."/>
            <person name="van de Vondervoort P.J."/>
            <person name="de Vries R.P."/>
            <person name="Walton J."/>
            <person name="Xiang X."/>
            <person name="Xiong Y."/>
            <person name="Zeng A.P."/>
            <person name="Brandt B.W."/>
            <person name="Cornell M.J."/>
            <person name="van den Hondel C.A."/>
            <person name="Visser J."/>
            <person name="Oliver S.G."/>
            <person name="Turner G."/>
        </authorList>
    </citation>
    <scope>GENOME REANNOTATION</scope>
    <source>
        <strain evidence="13">FGSC A4 / ATCC 38163 / CBS 112.46 / NRRL 194 / M139</strain>
    </source>
</reference>
<dbReference type="OrthoDB" id="6418713at2759"/>
<comment type="subcellular location">
    <subcellularLocation>
        <location evidence="2">Endoplasmic reticulum membrane</location>
        <topology evidence="2">Multi-pass membrane protein</topology>
    </subcellularLocation>
</comment>
<evidence type="ECO:0000313" key="13">
    <source>
        <dbReference type="Proteomes" id="UP000000560"/>
    </source>
</evidence>
<dbReference type="KEGG" id="ani:ANIA_10984"/>
<keyword evidence="8 10" id="KW-0472">Membrane</keyword>
<keyword evidence="7 10" id="KW-1133">Transmembrane helix</keyword>